<sequence>MSDQRETWRQLLQLAAPWQVLKLRHDENARRYDIWVGVEAPRQWFGFVRRGPEVPVEHYSWRHVNFGDWRVHLHVALPVGSTLEGLPWAGEFDMPFSNQLARQIFALLKADVSLQRICDLLDLPVSELWRFRYALDTGRLNVGEIAPEAIKVDEATDSDIPSLDDPVWAALVDGKLEIDIRVLGLKLMLSRLRAQMEKITDAEIRDLKLQEFQRYFAKNKQMLSHELAQLREGAASV</sequence>
<dbReference type="AlphaFoldDB" id="A0A6C1B1N2"/>
<proteinExistence type="predicted"/>
<protein>
    <submittedName>
        <fullName evidence="1">Uncharacterized protein</fullName>
    </submittedName>
</protein>
<name>A0A6C1B1N2_9RHOO</name>
<evidence type="ECO:0000313" key="1">
    <source>
        <dbReference type="EMBL" id="QID17477.1"/>
    </source>
</evidence>
<dbReference type="KEGG" id="azq:G3580_07360"/>
<accession>A0A6C1B1N2</accession>
<reference evidence="1 2" key="1">
    <citation type="submission" date="2020-02" db="EMBL/GenBank/DDBJ databases">
        <title>Nitrogenibacter mangrovi gen. nov., sp. nov. isolated from mangrove sediment, a denitrifying betaproteobacterium.</title>
        <authorList>
            <person name="Liao H."/>
            <person name="Tian Y."/>
        </authorList>
    </citation>
    <scope>NUCLEOTIDE SEQUENCE [LARGE SCALE GENOMIC DNA]</scope>
    <source>
        <strain evidence="1 2">M9-3-2</strain>
    </source>
</reference>
<dbReference type="Proteomes" id="UP000501991">
    <property type="component" value="Chromosome"/>
</dbReference>
<evidence type="ECO:0000313" key="2">
    <source>
        <dbReference type="Proteomes" id="UP000501991"/>
    </source>
</evidence>
<keyword evidence="2" id="KW-1185">Reference proteome</keyword>
<gene>
    <name evidence="1" type="ORF">G3580_07360</name>
</gene>
<organism evidence="1 2">
    <name type="scientific">Nitrogeniibacter mangrovi</name>
    <dbReference type="NCBI Taxonomy" id="2016596"/>
    <lineage>
        <taxon>Bacteria</taxon>
        <taxon>Pseudomonadati</taxon>
        <taxon>Pseudomonadota</taxon>
        <taxon>Betaproteobacteria</taxon>
        <taxon>Rhodocyclales</taxon>
        <taxon>Zoogloeaceae</taxon>
        <taxon>Nitrogeniibacter</taxon>
    </lineage>
</organism>
<dbReference type="EMBL" id="CP048836">
    <property type="protein sequence ID" value="QID17477.1"/>
    <property type="molecule type" value="Genomic_DNA"/>
</dbReference>